<accession>A0ABW0H6L1</accession>
<gene>
    <name evidence="3" type="ORF">ACFPPC_06160</name>
</gene>
<name>A0ABW0H6L1_9HYPH</name>
<evidence type="ECO:0000256" key="1">
    <source>
        <dbReference type="SAM" id="MobiDB-lite"/>
    </source>
</evidence>
<keyword evidence="4" id="KW-1185">Reference proteome</keyword>
<comment type="caution">
    <text evidence="3">The sequence shown here is derived from an EMBL/GenBank/DDBJ whole genome shotgun (WGS) entry which is preliminary data.</text>
</comment>
<dbReference type="Proteomes" id="UP001596104">
    <property type="component" value="Unassembled WGS sequence"/>
</dbReference>
<feature type="compositionally biased region" description="Basic and acidic residues" evidence="1">
    <location>
        <begin position="34"/>
        <end position="77"/>
    </location>
</feature>
<organism evidence="3 4">
    <name type="scientific">Bosea vestrisii</name>
    <dbReference type="NCBI Taxonomy" id="151416"/>
    <lineage>
        <taxon>Bacteria</taxon>
        <taxon>Pseudomonadati</taxon>
        <taxon>Pseudomonadota</taxon>
        <taxon>Alphaproteobacteria</taxon>
        <taxon>Hyphomicrobiales</taxon>
        <taxon>Boseaceae</taxon>
        <taxon>Bosea</taxon>
    </lineage>
</organism>
<feature type="signal peptide" evidence="2">
    <location>
        <begin position="1"/>
        <end position="27"/>
    </location>
</feature>
<protein>
    <submittedName>
        <fullName evidence="3">Uncharacterized protein</fullName>
    </submittedName>
</protein>
<proteinExistence type="predicted"/>
<evidence type="ECO:0000313" key="4">
    <source>
        <dbReference type="Proteomes" id="UP001596104"/>
    </source>
</evidence>
<dbReference type="RefSeq" id="WP_377006955.1">
    <property type="nucleotide sequence ID" value="NZ_JBHSLV010000009.1"/>
</dbReference>
<feature type="region of interest" description="Disordered" evidence="1">
    <location>
        <begin position="32"/>
        <end position="97"/>
    </location>
</feature>
<feature type="chain" id="PRO_5047264671" evidence="2">
    <location>
        <begin position="28"/>
        <end position="123"/>
    </location>
</feature>
<sequence>MKSSLKTLLSGCAAAALAVLCSGAAMAQYYSDDGYGRRRGYDAGADRGYDRGYDQGRRDRGYGRDDRGYGRDDRRYGQDGGGYRRGPNPSNPMAGMSIDDQKRAIKNHRDAQKKAIKRGYVIP</sequence>
<evidence type="ECO:0000256" key="2">
    <source>
        <dbReference type="SAM" id="SignalP"/>
    </source>
</evidence>
<dbReference type="EMBL" id="JBHSLV010000009">
    <property type="protein sequence ID" value="MFC5392225.1"/>
    <property type="molecule type" value="Genomic_DNA"/>
</dbReference>
<keyword evidence="2" id="KW-0732">Signal</keyword>
<evidence type="ECO:0000313" key="3">
    <source>
        <dbReference type="EMBL" id="MFC5392225.1"/>
    </source>
</evidence>
<reference evidence="4" key="1">
    <citation type="journal article" date="2019" name="Int. J. Syst. Evol. Microbiol.">
        <title>The Global Catalogue of Microorganisms (GCM) 10K type strain sequencing project: providing services to taxonomists for standard genome sequencing and annotation.</title>
        <authorList>
            <consortium name="The Broad Institute Genomics Platform"/>
            <consortium name="The Broad Institute Genome Sequencing Center for Infectious Disease"/>
            <person name="Wu L."/>
            <person name="Ma J."/>
        </authorList>
    </citation>
    <scope>NUCLEOTIDE SEQUENCE [LARGE SCALE GENOMIC DNA]</scope>
    <source>
        <strain evidence="4">CGMCC 1.16326</strain>
    </source>
</reference>